<protein>
    <submittedName>
        <fullName evidence="8">Membrane protein involved in the export of O-antigen and teichoic acid</fullName>
    </submittedName>
</protein>
<evidence type="ECO:0000256" key="1">
    <source>
        <dbReference type="ARBA" id="ARBA00004651"/>
    </source>
</evidence>
<feature type="transmembrane region" description="Helical" evidence="7">
    <location>
        <begin position="410"/>
        <end position="431"/>
    </location>
</feature>
<proteinExistence type="inferred from homology"/>
<dbReference type="InterPro" id="IPR050833">
    <property type="entry name" value="Poly_Biosynth_Transport"/>
</dbReference>
<evidence type="ECO:0000313" key="8">
    <source>
        <dbReference type="EMBL" id="SCX96596.1"/>
    </source>
</evidence>
<evidence type="ECO:0000256" key="6">
    <source>
        <dbReference type="ARBA" id="ARBA00023136"/>
    </source>
</evidence>
<evidence type="ECO:0000256" key="4">
    <source>
        <dbReference type="ARBA" id="ARBA00022692"/>
    </source>
</evidence>
<feature type="transmembrane region" description="Helical" evidence="7">
    <location>
        <begin position="324"/>
        <end position="343"/>
    </location>
</feature>
<dbReference type="AlphaFoldDB" id="A0A1G5C2N7"/>
<evidence type="ECO:0000256" key="2">
    <source>
        <dbReference type="ARBA" id="ARBA00007430"/>
    </source>
</evidence>
<dbReference type="RefSeq" id="WP_092208804.1">
    <property type="nucleotide sequence ID" value="NZ_FMUX01000002.1"/>
</dbReference>
<feature type="transmembrane region" description="Helical" evidence="7">
    <location>
        <begin position="443"/>
        <end position="464"/>
    </location>
</feature>
<reference evidence="8 9" key="1">
    <citation type="submission" date="2016-10" db="EMBL/GenBank/DDBJ databases">
        <authorList>
            <person name="de Groot N.N."/>
        </authorList>
    </citation>
    <scope>NUCLEOTIDE SEQUENCE [LARGE SCALE GENOMIC DNA]</scope>
    <source>
        <strain evidence="8 9">AA1</strain>
    </source>
</reference>
<feature type="transmembrane region" description="Helical" evidence="7">
    <location>
        <begin position="355"/>
        <end position="373"/>
    </location>
</feature>
<dbReference type="Pfam" id="PF13440">
    <property type="entry name" value="Polysacc_synt_3"/>
    <property type="match status" value="1"/>
</dbReference>
<keyword evidence="6 7" id="KW-0472">Membrane</keyword>
<feature type="transmembrane region" description="Helical" evidence="7">
    <location>
        <begin position="283"/>
        <end position="304"/>
    </location>
</feature>
<keyword evidence="4 7" id="KW-0812">Transmembrane</keyword>
<feature type="transmembrane region" description="Helical" evidence="7">
    <location>
        <begin position="111"/>
        <end position="131"/>
    </location>
</feature>
<evidence type="ECO:0000256" key="5">
    <source>
        <dbReference type="ARBA" id="ARBA00022989"/>
    </source>
</evidence>
<feature type="transmembrane region" description="Helical" evidence="7">
    <location>
        <begin position="379"/>
        <end position="398"/>
    </location>
</feature>
<feature type="transmembrane region" description="Helical" evidence="7">
    <location>
        <begin position="143"/>
        <end position="163"/>
    </location>
</feature>
<gene>
    <name evidence="8" type="ORF">SAMN05216233_102333</name>
</gene>
<evidence type="ECO:0000256" key="7">
    <source>
        <dbReference type="SAM" id="Phobius"/>
    </source>
</evidence>
<dbReference type="CDD" id="cd13127">
    <property type="entry name" value="MATE_tuaB_like"/>
    <property type="match status" value="1"/>
</dbReference>
<dbReference type="PANTHER" id="PTHR30250:SF10">
    <property type="entry name" value="LIPOPOLYSACCHARIDE BIOSYNTHESIS PROTEIN WZXC"/>
    <property type="match status" value="1"/>
</dbReference>
<feature type="transmembrane region" description="Helical" evidence="7">
    <location>
        <begin position="169"/>
        <end position="189"/>
    </location>
</feature>
<evidence type="ECO:0000313" key="9">
    <source>
        <dbReference type="Proteomes" id="UP000198870"/>
    </source>
</evidence>
<sequence>MTVAEKAFKGVSWLALFRLFSQLFSWAVTIFIARVLVPDDYGLMVMATIVTGYAEIFNELGLGAAIIQKQDIVAEHLSSVFWFSLGFSCLVALSCVPLSYLTAYLLHEPRVVPLTQAVSVIFILSGLQIIPLNLIKKELGFKFLGFMMMVSTVISCVGMMIIATQGGGAWTLLGGRIIAFLVITCFVFAKTRYCPRLHFSYRELKPYVSFGLTKAFSGSIFYFWGKSDQFFAGRAWQSGTLGYYSLALQLSKIPTEKIVALINQVAFSAFAKLQGNKEEFNRFYLSITKVSMLLVIPFFLGGFLTGDVIVTLLLTEKWSPIIDLFRYLCIAQIFIALNANNSFVHFAQGRPKWGLYYQLACAVFMPVSFYLVIPYGLNAIVIPWLTVNPILCLVWVVITIRKIGITLPAYCANIMGSLVASAAMVCAVTALRAGVDRASFDLALAAQLAIYVIGGGVAYLMVLFKLERAIFDKVAESVSGVVSVGMKRLRISHGATKP</sequence>
<keyword evidence="9" id="KW-1185">Reference proteome</keyword>
<feature type="transmembrane region" description="Helical" evidence="7">
    <location>
        <begin position="12"/>
        <end position="37"/>
    </location>
</feature>
<dbReference type="PANTHER" id="PTHR30250">
    <property type="entry name" value="PST FAMILY PREDICTED COLANIC ACID TRANSPORTER"/>
    <property type="match status" value="1"/>
</dbReference>
<dbReference type="STRING" id="419481.SAMN05216233_102333"/>
<name>A0A1G5C2N7_9BACT</name>
<feature type="transmembrane region" description="Helical" evidence="7">
    <location>
        <begin position="79"/>
        <end position="105"/>
    </location>
</feature>
<dbReference type="EMBL" id="FMUX01000002">
    <property type="protein sequence ID" value="SCX96596.1"/>
    <property type="molecule type" value="Genomic_DNA"/>
</dbReference>
<organism evidence="8 9">
    <name type="scientific">Desulfoluna spongiiphila</name>
    <dbReference type="NCBI Taxonomy" id="419481"/>
    <lineage>
        <taxon>Bacteria</taxon>
        <taxon>Pseudomonadati</taxon>
        <taxon>Thermodesulfobacteriota</taxon>
        <taxon>Desulfobacteria</taxon>
        <taxon>Desulfobacterales</taxon>
        <taxon>Desulfolunaceae</taxon>
        <taxon>Desulfoluna</taxon>
    </lineage>
</organism>
<dbReference type="GO" id="GO:0005886">
    <property type="term" value="C:plasma membrane"/>
    <property type="evidence" value="ECO:0007669"/>
    <property type="project" value="UniProtKB-SubCell"/>
</dbReference>
<accession>A0A1G5C2N7</accession>
<dbReference type="OrthoDB" id="8538786at2"/>
<feature type="transmembrane region" description="Helical" evidence="7">
    <location>
        <begin position="43"/>
        <end position="67"/>
    </location>
</feature>
<dbReference type="Proteomes" id="UP000198870">
    <property type="component" value="Unassembled WGS sequence"/>
</dbReference>
<keyword evidence="5 7" id="KW-1133">Transmembrane helix</keyword>
<comment type="similarity">
    <text evidence="2">Belongs to the polysaccharide synthase family.</text>
</comment>
<keyword evidence="3" id="KW-1003">Cell membrane</keyword>
<evidence type="ECO:0000256" key="3">
    <source>
        <dbReference type="ARBA" id="ARBA00022475"/>
    </source>
</evidence>
<comment type="subcellular location">
    <subcellularLocation>
        <location evidence="1">Cell membrane</location>
        <topology evidence="1">Multi-pass membrane protein</topology>
    </subcellularLocation>
</comment>